<protein>
    <submittedName>
        <fullName evidence="1">Uncharacterized protein</fullName>
    </submittedName>
</protein>
<keyword evidence="2" id="KW-1185">Reference proteome</keyword>
<dbReference type="EMBL" id="FPAT01000007">
    <property type="protein sequence ID" value="SFT75459.1"/>
    <property type="molecule type" value="Genomic_DNA"/>
</dbReference>
<organism evidence="1 2">
    <name type="scientific">Actinopolyspora righensis</name>
    <dbReference type="NCBI Taxonomy" id="995060"/>
    <lineage>
        <taxon>Bacteria</taxon>
        <taxon>Bacillati</taxon>
        <taxon>Actinomycetota</taxon>
        <taxon>Actinomycetes</taxon>
        <taxon>Actinopolysporales</taxon>
        <taxon>Actinopolysporaceae</taxon>
        <taxon>Actinopolyspora</taxon>
        <taxon>Actinopolyspora alba group</taxon>
    </lineage>
</organism>
<name>A0A1I7AKF9_9ACTN</name>
<sequence>MEDDLLEALEYAWNGESGFLRKLRSGLFDPEAGEAYVALLSRIPPIDNIVDSRLIQLIWFAPTFMEWRIERATKSPDEADKLRRIASRAHEALVAILGVP</sequence>
<dbReference type="Proteomes" id="UP000199165">
    <property type="component" value="Unassembled WGS sequence"/>
</dbReference>
<dbReference type="RefSeq" id="WP_092978663.1">
    <property type="nucleotide sequence ID" value="NZ_FPAT01000007.1"/>
</dbReference>
<dbReference type="AlphaFoldDB" id="A0A1I7AKF9"/>
<reference evidence="2" key="1">
    <citation type="submission" date="2016-10" db="EMBL/GenBank/DDBJ databases">
        <authorList>
            <person name="Varghese N."/>
            <person name="Submissions S."/>
        </authorList>
    </citation>
    <scope>NUCLEOTIDE SEQUENCE [LARGE SCALE GENOMIC DNA]</scope>
    <source>
        <strain evidence="2">DSM 45501</strain>
    </source>
</reference>
<gene>
    <name evidence="1" type="ORF">SAMN04487904_107161</name>
</gene>
<accession>A0A1I7AKF9</accession>
<proteinExistence type="predicted"/>
<evidence type="ECO:0000313" key="1">
    <source>
        <dbReference type="EMBL" id="SFT75459.1"/>
    </source>
</evidence>
<evidence type="ECO:0000313" key="2">
    <source>
        <dbReference type="Proteomes" id="UP000199165"/>
    </source>
</evidence>